<comment type="pathway">
    <text evidence="7">Protein modification; lipoprotein biosynthesis (diacylglyceryl transfer).</text>
</comment>
<reference evidence="8" key="2">
    <citation type="submission" date="2021-09" db="EMBL/GenBank/DDBJ databases">
        <authorList>
            <person name="Gilroy R."/>
        </authorList>
    </citation>
    <scope>NUCLEOTIDE SEQUENCE</scope>
    <source>
        <strain evidence="8">7318</strain>
    </source>
</reference>
<feature type="transmembrane region" description="Helical" evidence="7">
    <location>
        <begin position="15"/>
        <end position="33"/>
    </location>
</feature>
<dbReference type="PANTHER" id="PTHR30589">
    <property type="entry name" value="PROLIPOPROTEIN DIACYLGLYCERYL TRANSFERASE"/>
    <property type="match status" value="1"/>
</dbReference>
<dbReference type="NCBIfam" id="TIGR00544">
    <property type="entry name" value="lgt"/>
    <property type="match status" value="1"/>
</dbReference>
<evidence type="ECO:0000256" key="1">
    <source>
        <dbReference type="ARBA" id="ARBA00007150"/>
    </source>
</evidence>
<keyword evidence="5 7" id="KW-1133">Transmembrane helix</keyword>
<dbReference type="GO" id="GO:0008961">
    <property type="term" value="F:phosphatidylglycerol-prolipoprotein diacylglyceryl transferase activity"/>
    <property type="evidence" value="ECO:0007669"/>
    <property type="project" value="UniProtKB-UniRule"/>
</dbReference>
<dbReference type="HAMAP" id="MF_01147">
    <property type="entry name" value="Lgt"/>
    <property type="match status" value="1"/>
</dbReference>
<dbReference type="GO" id="GO:0042158">
    <property type="term" value="P:lipoprotein biosynthetic process"/>
    <property type="evidence" value="ECO:0007669"/>
    <property type="project" value="UniProtKB-UniRule"/>
</dbReference>
<dbReference type="AlphaFoldDB" id="A0A921HQW9"/>
<keyword evidence="4 7" id="KW-0812">Transmembrane</keyword>
<keyword evidence="2 7" id="KW-1003">Cell membrane</keyword>
<dbReference type="EMBL" id="DYVR01000225">
    <property type="protein sequence ID" value="HJF85600.1"/>
    <property type="molecule type" value="Genomic_DNA"/>
</dbReference>
<proteinExistence type="inferred from homology"/>
<dbReference type="InterPro" id="IPR001640">
    <property type="entry name" value="Lgt"/>
</dbReference>
<evidence type="ECO:0000256" key="7">
    <source>
        <dbReference type="HAMAP-Rule" id="MF_01147"/>
    </source>
</evidence>
<keyword evidence="6 7" id="KW-0472">Membrane</keyword>
<keyword evidence="3 7" id="KW-0808">Transferase</keyword>
<feature type="binding site" evidence="7">
    <location>
        <position position="131"/>
    </location>
    <ligand>
        <name>a 1,2-diacyl-sn-glycero-3-phospho-(1'-sn-glycerol)</name>
        <dbReference type="ChEBI" id="CHEBI:64716"/>
    </ligand>
</feature>
<comment type="caution">
    <text evidence="8">The sequence shown here is derived from an EMBL/GenBank/DDBJ whole genome shotgun (WGS) entry which is preliminary data.</text>
</comment>
<protein>
    <recommendedName>
        <fullName evidence="7">Phosphatidylglycerol--prolipoprotein diacylglyceryl transferase</fullName>
        <ecNumber evidence="7">2.5.1.145</ecNumber>
    </recommendedName>
</protein>
<feature type="transmembrane region" description="Helical" evidence="7">
    <location>
        <begin position="83"/>
        <end position="105"/>
    </location>
</feature>
<feature type="transmembrane region" description="Helical" evidence="7">
    <location>
        <begin position="176"/>
        <end position="193"/>
    </location>
</feature>
<dbReference type="PANTHER" id="PTHR30589:SF0">
    <property type="entry name" value="PHOSPHATIDYLGLYCEROL--PROLIPOPROTEIN DIACYLGLYCERYL TRANSFERASE"/>
    <property type="match status" value="1"/>
</dbReference>
<comment type="subcellular location">
    <subcellularLocation>
        <location evidence="7">Cell membrane</location>
        <topology evidence="7">Multi-pass membrane protein</topology>
    </subcellularLocation>
</comment>
<dbReference type="Proteomes" id="UP000780768">
    <property type="component" value="Unassembled WGS sequence"/>
</dbReference>
<dbReference type="RefSeq" id="WP_289548083.1">
    <property type="nucleotide sequence ID" value="NZ_CAKMHU010000016.1"/>
</dbReference>
<comment type="similarity">
    <text evidence="1 7">Belongs to the Lgt family.</text>
</comment>
<evidence type="ECO:0000256" key="5">
    <source>
        <dbReference type="ARBA" id="ARBA00022989"/>
    </source>
</evidence>
<feature type="transmembrane region" description="Helical" evidence="7">
    <location>
        <begin position="45"/>
        <end position="63"/>
    </location>
</feature>
<comment type="function">
    <text evidence="7">Catalyzes the transfer of the diacylglyceryl group from phosphatidylglycerol to the sulfhydryl group of the N-terminal cysteine of a prolipoprotein, the first step in the formation of mature lipoproteins.</text>
</comment>
<evidence type="ECO:0000313" key="9">
    <source>
        <dbReference type="Proteomes" id="UP000780768"/>
    </source>
</evidence>
<feature type="transmembrane region" description="Helical" evidence="7">
    <location>
        <begin position="225"/>
        <end position="249"/>
    </location>
</feature>
<organism evidence="8 9">
    <name type="scientific">Megamonas hypermegale</name>
    <dbReference type="NCBI Taxonomy" id="158847"/>
    <lineage>
        <taxon>Bacteria</taxon>
        <taxon>Bacillati</taxon>
        <taxon>Bacillota</taxon>
        <taxon>Negativicutes</taxon>
        <taxon>Selenomonadales</taxon>
        <taxon>Selenomonadaceae</taxon>
        <taxon>Megamonas</taxon>
    </lineage>
</organism>
<dbReference type="GO" id="GO:0005886">
    <property type="term" value="C:plasma membrane"/>
    <property type="evidence" value="ECO:0007669"/>
    <property type="project" value="UniProtKB-SubCell"/>
</dbReference>
<feature type="transmembrane region" description="Helical" evidence="7">
    <location>
        <begin position="200"/>
        <end position="219"/>
    </location>
</feature>
<accession>A0A921HQW9</accession>
<evidence type="ECO:0000313" key="8">
    <source>
        <dbReference type="EMBL" id="HJF85600.1"/>
    </source>
</evidence>
<dbReference type="EC" id="2.5.1.145" evidence="7"/>
<gene>
    <name evidence="7 8" type="primary">lgt</name>
    <name evidence="8" type="ORF">K8V65_08070</name>
</gene>
<evidence type="ECO:0000256" key="6">
    <source>
        <dbReference type="ARBA" id="ARBA00023136"/>
    </source>
</evidence>
<evidence type="ECO:0000256" key="3">
    <source>
        <dbReference type="ARBA" id="ARBA00022679"/>
    </source>
</evidence>
<evidence type="ECO:0000256" key="4">
    <source>
        <dbReference type="ARBA" id="ARBA00022692"/>
    </source>
</evidence>
<evidence type="ECO:0000256" key="2">
    <source>
        <dbReference type="ARBA" id="ARBA00022475"/>
    </source>
</evidence>
<reference evidence="8" key="1">
    <citation type="journal article" date="2021" name="PeerJ">
        <title>Extensive microbial diversity within the chicken gut microbiome revealed by metagenomics and culture.</title>
        <authorList>
            <person name="Gilroy R."/>
            <person name="Ravi A."/>
            <person name="Getino M."/>
            <person name="Pursley I."/>
            <person name="Horton D.L."/>
            <person name="Alikhan N.F."/>
            <person name="Baker D."/>
            <person name="Gharbi K."/>
            <person name="Hall N."/>
            <person name="Watson M."/>
            <person name="Adriaenssens E.M."/>
            <person name="Foster-Nyarko E."/>
            <person name="Jarju S."/>
            <person name="Secka A."/>
            <person name="Antonio M."/>
            <person name="Oren A."/>
            <person name="Chaudhuri R.R."/>
            <person name="La Ragione R."/>
            <person name="Hildebrand F."/>
            <person name="Pallen M.J."/>
        </authorList>
    </citation>
    <scope>NUCLEOTIDE SEQUENCE</scope>
    <source>
        <strain evidence="8">7318</strain>
    </source>
</reference>
<name>A0A921HQW9_9FIRM</name>
<dbReference type="Pfam" id="PF01790">
    <property type="entry name" value="LGT"/>
    <property type="match status" value="1"/>
</dbReference>
<comment type="catalytic activity">
    <reaction evidence="7">
        <text>L-cysteinyl-[prolipoprotein] + a 1,2-diacyl-sn-glycero-3-phospho-(1'-sn-glycerol) = an S-1,2-diacyl-sn-glyceryl-L-cysteinyl-[prolipoprotein] + sn-glycerol 1-phosphate + H(+)</text>
        <dbReference type="Rhea" id="RHEA:56712"/>
        <dbReference type="Rhea" id="RHEA-COMP:14679"/>
        <dbReference type="Rhea" id="RHEA-COMP:14680"/>
        <dbReference type="ChEBI" id="CHEBI:15378"/>
        <dbReference type="ChEBI" id="CHEBI:29950"/>
        <dbReference type="ChEBI" id="CHEBI:57685"/>
        <dbReference type="ChEBI" id="CHEBI:64716"/>
        <dbReference type="ChEBI" id="CHEBI:140658"/>
        <dbReference type="EC" id="2.5.1.145"/>
    </reaction>
</comment>
<sequence length="271" mass="30000">MHQYLFFIGDFPVRSYGLVLSLSIILATGVAYFLAKQDGRWHDHIVNLGICCGISGIIGARLWDVFFFDFAYYGNHLDEIFYVWQGGMAIQGGIVFGVIAGIIYARRHKIDVLAMADIVAPAIILGQAIGRCANLLNGDAFGAPTGSSFGIIYPVTTLAYRTYGDQPLWPAEVWEGQLDFVIFALLLIFRAFPHAKGQAFSLYIMLYSAVRFGLEFLRGDYAQPVFLSFTSAQTTSIVAFTAALCLFFYCGSKFSAQNTAQPVKSKRRRGK</sequence>